<dbReference type="AlphaFoldDB" id="A0AA38MIY2"/>
<dbReference type="InterPro" id="IPR002656">
    <property type="entry name" value="Acyl_transf_3_dom"/>
</dbReference>
<dbReference type="EMBL" id="JALNTZ010000003">
    <property type="protein sequence ID" value="KAJ3657729.1"/>
    <property type="molecule type" value="Genomic_DNA"/>
</dbReference>
<reference evidence="4" key="1">
    <citation type="journal article" date="2023" name="G3 (Bethesda)">
        <title>Whole genome assemblies of Zophobas morio and Tenebrio molitor.</title>
        <authorList>
            <person name="Kaur S."/>
            <person name="Stinson S.A."/>
            <person name="diCenzo G.C."/>
        </authorList>
    </citation>
    <scope>NUCLEOTIDE SEQUENCE</scope>
    <source>
        <strain evidence="4">QUZm001</strain>
    </source>
</reference>
<evidence type="ECO:0000313" key="5">
    <source>
        <dbReference type="Proteomes" id="UP001168821"/>
    </source>
</evidence>
<feature type="transmembrane region" description="Helical" evidence="1">
    <location>
        <begin position="270"/>
        <end position="288"/>
    </location>
</feature>
<dbReference type="InterPro" id="IPR006621">
    <property type="entry name" value="Nose-resist-to-fluoxetine_N"/>
</dbReference>
<gene>
    <name evidence="4" type="ORF">Zmor_009513</name>
</gene>
<keyword evidence="1" id="KW-0812">Transmembrane</keyword>
<feature type="transmembrane region" description="Helical" evidence="1">
    <location>
        <begin position="483"/>
        <end position="501"/>
    </location>
</feature>
<feature type="transmembrane region" description="Helical" evidence="1">
    <location>
        <begin position="556"/>
        <end position="576"/>
    </location>
</feature>
<feature type="domain" description="Nose resistant-to-fluoxetine protein N-terminal" evidence="3">
    <location>
        <begin position="45"/>
        <end position="192"/>
    </location>
</feature>
<feature type="chain" id="PRO_5041359305" description="Nose resistant-to-fluoxetine protein N-terminal domain-containing protein" evidence="2">
    <location>
        <begin position="19"/>
        <end position="693"/>
    </location>
</feature>
<feature type="transmembrane region" description="Helical" evidence="1">
    <location>
        <begin position="441"/>
        <end position="463"/>
    </location>
</feature>
<feature type="transmembrane region" description="Helical" evidence="1">
    <location>
        <begin position="308"/>
        <end position="330"/>
    </location>
</feature>
<dbReference type="PANTHER" id="PTHR11161:SF0">
    <property type="entry name" value="O-ACYLTRANSFERASE LIKE PROTEIN"/>
    <property type="match status" value="1"/>
</dbReference>
<name>A0AA38MIY2_9CUCU</name>
<feature type="transmembrane region" description="Helical" evidence="1">
    <location>
        <begin position="513"/>
        <end position="536"/>
    </location>
</feature>
<keyword evidence="5" id="KW-1185">Reference proteome</keyword>
<protein>
    <recommendedName>
        <fullName evidence="3">Nose resistant-to-fluoxetine protein N-terminal domain-containing protein</fullName>
    </recommendedName>
</protein>
<feature type="transmembrane region" description="Helical" evidence="1">
    <location>
        <begin position="630"/>
        <end position="651"/>
    </location>
</feature>
<dbReference type="SMART" id="SM00703">
    <property type="entry name" value="NRF"/>
    <property type="match status" value="1"/>
</dbReference>
<evidence type="ECO:0000313" key="4">
    <source>
        <dbReference type="EMBL" id="KAJ3657729.1"/>
    </source>
</evidence>
<evidence type="ECO:0000256" key="1">
    <source>
        <dbReference type="SAM" id="Phobius"/>
    </source>
</evidence>
<dbReference type="Proteomes" id="UP001168821">
    <property type="component" value="Unassembled WGS sequence"/>
</dbReference>
<feature type="transmembrane region" description="Helical" evidence="1">
    <location>
        <begin position="201"/>
        <end position="225"/>
    </location>
</feature>
<evidence type="ECO:0000256" key="2">
    <source>
        <dbReference type="SAM" id="SignalP"/>
    </source>
</evidence>
<feature type="transmembrane region" description="Helical" evidence="1">
    <location>
        <begin position="588"/>
        <end position="610"/>
    </location>
</feature>
<keyword evidence="1" id="KW-0472">Membrane</keyword>
<dbReference type="GO" id="GO:0016747">
    <property type="term" value="F:acyltransferase activity, transferring groups other than amino-acyl groups"/>
    <property type="evidence" value="ECO:0007669"/>
    <property type="project" value="InterPro"/>
</dbReference>
<sequence>MFISLVPLLLIFSHFAASQSQFLVPDLNYLQIIQILQSVLEQLPNNECTNHFSNFVQALRTGETWALTMLDATAKPQAGILLGNIMHVGNYDECLEIDQKVKTNRIQGKYCTAFFGAHPKYGAGLSKLLDELMGDFTRNEDEYQLTEDARLSYGFCVPKACTGANLQNLADVLENMTMSPLHFTFDDKFCDGGDPREFSSWAIFAIVVFSLFALLLVFGTMYDVMVYKKISDYKKEPNLLMAFSVLANGKKMLSVSTAEGSLNCLNGLRVISMMWIVLAHSFQTSFFVPHVNGKELMTWKDRTENSFIAGSSMAVDTFFTISGLLVVYLYMKSQAKGAKFSLPMFYIHRILRLTPSLAMVVLFSATLLKHMGRGPFWPIVDEMFQKPCEENWWSTLIYLQIFINPDNQCVGQAWYLAVDTQMYFLSPLIFFPLVKWPKQTIGAIMTYVVVNCSYVFGITWVKHLGTTFLNQDATQYNYLYSPTHVRGTVYLIGMVCGYLVHKTRTNPLKLTKTKVTTLWLFSLVTLAAVVLGHSSMISAPEYNVLDSSFFNSLTRVGWAIALSVIIILCVNGYGGLVDSFLSNTIFNVLIRLNYSIYLLHLNVLISVAAQGRAPTYFANLLGFHQFWGDYMFSLGASVLWTLAFESPVITIERIIFNTKSSSKATTDIKNTNGDVVAIQIVNNLKNDTNLAKS</sequence>
<keyword evidence="1" id="KW-1133">Transmembrane helix</keyword>
<organism evidence="4 5">
    <name type="scientific">Zophobas morio</name>
    <dbReference type="NCBI Taxonomy" id="2755281"/>
    <lineage>
        <taxon>Eukaryota</taxon>
        <taxon>Metazoa</taxon>
        <taxon>Ecdysozoa</taxon>
        <taxon>Arthropoda</taxon>
        <taxon>Hexapoda</taxon>
        <taxon>Insecta</taxon>
        <taxon>Pterygota</taxon>
        <taxon>Neoptera</taxon>
        <taxon>Endopterygota</taxon>
        <taxon>Coleoptera</taxon>
        <taxon>Polyphaga</taxon>
        <taxon>Cucujiformia</taxon>
        <taxon>Tenebrionidae</taxon>
        <taxon>Zophobas</taxon>
    </lineage>
</organism>
<accession>A0AA38MIY2</accession>
<dbReference type="Pfam" id="PF01757">
    <property type="entry name" value="Acyl_transf_3"/>
    <property type="match status" value="1"/>
</dbReference>
<feature type="transmembrane region" description="Helical" evidence="1">
    <location>
        <begin position="350"/>
        <end position="368"/>
    </location>
</feature>
<feature type="signal peptide" evidence="2">
    <location>
        <begin position="1"/>
        <end position="18"/>
    </location>
</feature>
<comment type="caution">
    <text evidence="4">The sequence shown here is derived from an EMBL/GenBank/DDBJ whole genome shotgun (WGS) entry which is preliminary data.</text>
</comment>
<keyword evidence="2" id="KW-0732">Signal</keyword>
<dbReference type="InterPro" id="IPR052728">
    <property type="entry name" value="O2_lipid_transport_reg"/>
</dbReference>
<evidence type="ECO:0000259" key="3">
    <source>
        <dbReference type="SMART" id="SM00703"/>
    </source>
</evidence>
<dbReference type="PANTHER" id="PTHR11161">
    <property type="entry name" value="O-ACYLTRANSFERASE"/>
    <property type="match status" value="1"/>
</dbReference>
<dbReference type="Pfam" id="PF20146">
    <property type="entry name" value="NRF"/>
    <property type="match status" value="1"/>
</dbReference>
<feature type="transmembrane region" description="Helical" evidence="1">
    <location>
        <begin position="413"/>
        <end position="434"/>
    </location>
</feature>
<proteinExistence type="predicted"/>